<dbReference type="OrthoDB" id="8982743at2"/>
<keyword evidence="8" id="KW-0626">Porin</keyword>
<dbReference type="RefSeq" id="WP_011488018.1">
    <property type="nucleotide sequence ID" value="NC_007951.1"/>
</dbReference>
<organism evidence="14 15">
    <name type="scientific">Paraburkholderia xenovorans (strain LB400)</name>
    <dbReference type="NCBI Taxonomy" id="266265"/>
    <lineage>
        <taxon>Bacteria</taxon>
        <taxon>Pseudomonadati</taxon>
        <taxon>Pseudomonadota</taxon>
        <taxon>Betaproteobacteria</taxon>
        <taxon>Burkholderiales</taxon>
        <taxon>Burkholderiaceae</taxon>
        <taxon>Paraburkholderia</taxon>
    </lineage>
</organism>
<dbReference type="PANTHER" id="PTHR34501">
    <property type="entry name" value="PROTEIN YDDL-RELATED"/>
    <property type="match status" value="1"/>
</dbReference>
<keyword evidence="3" id="KW-0813">Transport</keyword>
<evidence type="ECO:0000256" key="6">
    <source>
        <dbReference type="ARBA" id="ARBA00022729"/>
    </source>
</evidence>
<dbReference type="Gene3D" id="2.40.160.10">
    <property type="entry name" value="Porin"/>
    <property type="match status" value="1"/>
</dbReference>
<feature type="signal peptide" evidence="11">
    <location>
        <begin position="1"/>
        <end position="21"/>
    </location>
</feature>
<reference evidence="14" key="2">
    <citation type="submission" date="2006-03" db="EMBL/GenBank/DDBJ databases">
        <title>Complete sequence of Chromosome 1 of Burkholderia xenovorans LB400.</title>
        <authorList>
            <consortium name="US DOE Joint Genome Institute"/>
            <person name="Copeland A."/>
            <person name="Lucas S."/>
            <person name="Lapidus A."/>
            <person name="Barry K."/>
            <person name="Detter J.C."/>
            <person name="Glavina del Rio T."/>
            <person name="Hammon N."/>
            <person name="Israni S."/>
            <person name="Pitluck S."/>
            <person name="Chain P."/>
            <person name="Malfatti S."/>
            <person name="Shin M."/>
            <person name="Vergez L."/>
            <person name="Schmutz J."/>
            <person name="Larimer F."/>
            <person name="Land M."/>
            <person name="Kyrpides N."/>
            <person name="Lykidis A."/>
            <person name="Richardson P."/>
        </authorList>
    </citation>
    <scope>NUCLEOTIDE SEQUENCE</scope>
    <source>
        <strain evidence="14">LB400</strain>
    </source>
</reference>
<dbReference type="STRING" id="266265.Bxe_A2630"/>
<dbReference type="Proteomes" id="UP000001817">
    <property type="component" value="Chromosome 1"/>
</dbReference>
<dbReference type="SUPFAM" id="SSF56935">
    <property type="entry name" value="Porins"/>
    <property type="match status" value="1"/>
</dbReference>
<dbReference type="PANTHER" id="PTHR34501:SF9">
    <property type="entry name" value="MAJOR OUTER MEMBRANE PROTEIN P.IA"/>
    <property type="match status" value="1"/>
</dbReference>
<evidence type="ECO:0000256" key="1">
    <source>
        <dbReference type="ARBA" id="ARBA00004571"/>
    </source>
</evidence>
<dbReference type="InterPro" id="IPR050298">
    <property type="entry name" value="Gram-neg_bact_OMP"/>
</dbReference>
<comment type="subunit">
    <text evidence="2">Homotrimer.</text>
</comment>
<evidence type="ECO:0000313" key="14">
    <source>
        <dbReference type="EMBL" id="ABE30353.1"/>
    </source>
</evidence>
<proteinExistence type="predicted"/>
<accession>Q13ZY6</accession>
<dbReference type="InterPro" id="IPR002299">
    <property type="entry name" value="Porin_Neis"/>
</dbReference>
<dbReference type="CDD" id="cd00342">
    <property type="entry name" value="gram_neg_porins"/>
    <property type="match status" value="1"/>
</dbReference>
<evidence type="ECO:0000256" key="3">
    <source>
        <dbReference type="ARBA" id="ARBA00022448"/>
    </source>
</evidence>
<dbReference type="GO" id="GO:0046930">
    <property type="term" value="C:pore complex"/>
    <property type="evidence" value="ECO:0007669"/>
    <property type="project" value="UniProtKB-KW"/>
</dbReference>
<comment type="subcellular location">
    <subcellularLocation>
        <location evidence="1">Cell outer membrane</location>
        <topology evidence="1">Multi-pass membrane protein</topology>
    </subcellularLocation>
</comment>
<dbReference type="InterPro" id="IPR033900">
    <property type="entry name" value="Gram_neg_porin_domain"/>
</dbReference>
<reference evidence="14 15" key="1">
    <citation type="journal article" date="2006" name="Proc. Natl. Acad. Sci. U.S.A.">
        <title>Burkholderia xenovorans LB400 harbors a multi-replicon, 9.73-Mbp genome shaped for versatility.</title>
        <authorList>
            <person name="Chain P.S."/>
            <person name="Denef V.J."/>
            <person name="Konstantinidis K.T."/>
            <person name="Vergez L.M."/>
            <person name="Agullo L."/>
            <person name="Reyes V.L."/>
            <person name="Hauser L."/>
            <person name="Cordova M."/>
            <person name="Gomez L."/>
            <person name="Gonzalez M."/>
            <person name="Land M."/>
            <person name="Lao V."/>
            <person name="Larimer F."/>
            <person name="LiPuma J.J."/>
            <person name="Mahenthiralingam E."/>
            <person name="Malfatti S.A."/>
            <person name="Marx C.J."/>
            <person name="Parnell J.J."/>
            <person name="Ramette A."/>
            <person name="Richardson P."/>
            <person name="Seeger M."/>
            <person name="Smith D."/>
            <person name="Spilker T."/>
            <person name="Sul W.J."/>
            <person name="Tsoi T.V."/>
            <person name="Ulrich L.E."/>
            <person name="Zhulin I.B."/>
            <person name="Tiedje J.M."/>
        </authorList>
    </citation>
    <scope>NUCLEOTIDE SEQUENCE [LARGE SCALE GENOMIC DNA]</scope>
    <source>
        <strain evidence="14 15">LB400</strain>
    </source>
</reference>
<dbReference type="EMBL" id="CP000270">
    <property type="protein sequence ID" value="ABE30323.1"/>
    <property type="molecule type" value="Genomic_DNA"/>
</dbReference>
<evidence type="ECO:0000256" key="4">
    <source>
        <dbReference type="ARBA" id="ARBA00022452"/>
    </source>
</evidence>
<keyword evidence="10" id="KW-0998">Cell outer membrane</keyword>
<dbReference type="AlphaFoldDB" id="Q13ZY6"/>
<dbReference type="KEGG" id="bxe:Bxe_A2630"/>
<keyword evidence="9" id="KW-0472">Membrane</keyword>
<dbReference type="EMBL" id="CP000270">
    <property type="protein sequence ID" value="ABE30353.1"/>
    <property type="molecule type" value="Genomic_DNA"/>
</dbReference>
<keyword evidence="15" id="KW-1185">Reference proteome</keyword>
<dbReference type="KEGG" id="bxe:Bxe_A4523"/>
<protein>
    <submittedName>
        <fullName evidence="14">Outer membrane porin, OmpC family</fullName>
    </submittedName>
</protein>
<evidence type="ECO:0000256" key="11">
    <source>
        <dbReference type="SAM" id="SignalP"/>
    </source>
</evidence>
<evidence type="ECO:0000313" key="13">
    <source>
        <dbReference type="EMBL" id="ABE30323.1"/>
    </source>
</evidence>
<keyword evidence="6 11" id="KW-0732">Signal</keyword>
<evidence type="ECO:0000256" key="8">
    <source>
        <dbReference type="ARBA" id="ARBA00023114"/>
    </source>
</evidence>
<dbReference type="PRINTS" id="PR00184">
    <property type="entry name" value="NEISSPPORIN"/>
</dbReference>
<dbReference type="GO" id="GO:0015288">
    <property type="term" value="F:porin activity"/>
    <property type="evidence" value="ECO:0007669"/>
    <property type="project" value="UniProtKB-KW"/>
</dbReference>
<keyword evidence="7" id="KW-0406">Ion transport</keyword>
<evidence type="ECO:0000259" key="12">
    <source>
        <dbReference type="Pfam" id="PF13609"/>
    </source>
</evidence>
<keyword evidence="5" id="KW-0812">Transmembrane</keyword>
<feature type="domain" description="Porin" evidence="12">
    <location>
        <begin position="11"/>
        <end position="353"/>
    </location>
</feature>
<evidence type="ECO:0000256" key="9">
    <source>
        <dbReference type="ARBA" id="ARBA00023136"/>
    </source>
</evidence>
<dbReference type="eggNOG" id="COG3203">
    <property type="taxonomic scope" value="Bacteria"/>
</dbReference>
<keyword evidence="4" id="KW-1134">Transmembrane beta strand</keyword>
<dbReference type="Pfam" id="PF13609">
    <property type="entry name" value="Porin_4"/>
    <property type="match status" value="1"/>
</dbReference>
<feature type="chain" id="PRO_5015097026" evidence="11">
    <location>
        <begin position="22"/>
        <end position="390"/>
    </location>
</feature>
<sequence>MMKKSTIGALLLGGFSTIAHAQSSVTLYGNVDTGIAYTSNVQGKSLWQETQGIGLGNRWGLLGQGDLGNGLKAIFRLENGYSSSSGALLNGGRLFGRQAYVGLSQQQFGAVTFGRQYDSVVDYVSLLASSKQYADQMGAHIGDNDNMFNSLRINNSVKYASSQIAGLSFGGLYAFSNQASGGNSTGFSNDSAFSVGAAYTNGPLKIAAAFLQLNHPSSGNANGSNTGGAISGDYNTLSTNIFYSQPVAKQTVGAAGANYKISGFTIGAVFSDVVFDYNDGTSLRLLNYEANVSYQITQAIATQLVYTFTDGTADGGASYGNFADGRHPRWQQVTAGASYSLSKATSLYVLAAYQLACGDAQRAAISPSGGETAWGHRSQIELTTGITVKF</sequence>
<evidence type="ECO:0000256" key="2">
    <source>
        <dbReference type="ARBA" id="ARBA00011233"/>
    </source>
</evidence>
<dbReference type="GO" id="GO:0009279">
    <property type="term" value="C:cell outer membrane"/>
    <property type="evidence" value="ECO:0007669"/>
    <property type="project" value="UniProtKB-SubCell"/>
</dbReference>
<evidence type="ECO:0000256" key="7">
    <source>
        <dbReference type="ARBA" id="ARBA00023065"/>
    </source>
</evidence>
<gene>
    <name evidence="14" type="ORF">Bxe_A2630</name>
    <name evidence="13" type="ORF">Bxe_A4523</name>
</gene>
<evidence type="ECO:0000256" key="10">
    <source>
        <dbReference type="ARBA" id="ARBA00023237"/>
    </source>
</evidence>
<name>Q13ZY6_PARXL</name>
<dbReference type="GO" id="GO:0006811">
    <property type="term" value="P:monoatomic ion transport"/>
    <property type="evidence" value="ECO:0007669"/>
    <property type="project" value="UniProtKB-KW"/>
</dbReference>
<evidence type="ECO:0000313" key="15">
    <source>
        <dbReference type="Proteomes" id="UP000001817"/>
    </source>
</evidence>
<dbReference type="InterPro" id="IPR023614">
    <property type="entry name" value="Porin_dom_sf"/>
</dbReference>
<evidence type="ECO:0000256" key="5">
    <source>
        <dbReference type="ARBA" id="ARBA00022692"/>
    </source>
</evidence>